<evidence type="ECO:0000256" key="2">
    <source>
        <dbReference type="ARBA" id="ARBA00022729"/>
    </source>
</evidence>
<gene>
    <name evidence="12" type="primary">LOC121397250</name>
</gene>
<evidence type="ECO:0000256" key="8">
    <source>
        <dbReference type="SAM" id="SignalP"/>
    </source>
</evidence>
<evidence type="ECO:0000313" key="12">
    <source>
        <dbReference type="RefSeq" id="XP_041429661.1"/>
    </source>
</evidence>
<dbReference type="GO" id="GO:0050852">
    <property type="term" value="P:T cell receptor signaling pathway"/>
    <property type="evidence" value="ECO:0007669"/>
    <property type="project" value="TreeGrafter"/>
</dbReference>
<feature type="signal peptide" evidence="8">
    <location>
        <begin position="1"/>
        <end position="27"/>
    </location>
</feature>
<dbReference type="AlphaFoldDB" id="A0A8J1LK47"/>
<reference evidence="12" key="1">
    <citation type="submission" date="2025-08" db="UniProtKB">
        <authorList>
            <consortium name="RefSeq"/>
        </authorList>
    </citation>
    <scope>IDENTIFICATION</scope>
    <source>
        <strain evidence="12">J_2021</strain>
        <tissue evidence="12">Erythrocytes</tissue>
    </source>
</reference>
<dbReference type="InterPro" id="IPR013783">
    <property type="entry name" value="Ig-like_fold"/>
</dbReference>
<dbReference type="InterPro" id="IPR013106">
    <property type="entry name" value="Ig_V-set"/>
</dbReference>
<feature type="domain" description="Immunoglobulin" evidence="10">
    <location>
        <begin position="36"/>
        <end position="136"/>
    </location>
</feature>
<dbReference type="Gene3D" id="2.60.40.10">
    <property type="entry name" value="Immunoglobulins"/>
    <property type="match status" value="1"/>
</dbReference>
<dbReference type="GO" id="GO:0009897">
    <property type="term" value="C:external side of plasma membrane"/>
    <property type="evidence" value="ECO:0007669"/>
    <property type="project" value="TreeGrafter"/>
</dbReference>
<protein>
    <submittedName>
        <fullName evidence="12">Butyrophilin subfamily 3 member A2-like</fullName>
    </submittedName>
</protein>
<proteinExistence type="predicted"/>
<evidence type="ECO:0000256" key="1">
    <source>
        <dbReference type="ARBA" id="ARBA00004370"/>
    </source>
</evidence>
<keyword evidence="4" id="KW-1015">Disulfide bond</keyword>
<keyword evidence="5" id="KW-0325">Glycoprotein</keyword>
<evidence type="ECO:0000259" key="10">
    <source>
        <dbReference type="SMART" id="SM00409"/>
    </source>
</evidence>
<keyword evidence="2 8" id="KW-0732">Signal</keyword>
<dbReference type="InterPro" id="IPR003599">
    <property type="entry name" value="Ig_sub"/>
</dbReference>
<dbReference type="InterPro" id="IPR036179">
    <property type="entry name" value="Ig-like_dom_sf"/>
</dbReference>
<dbReference type="PANTHER" id="PTHR24100:SF154">
    <property type="entry name" value="BUTYROPHILIN SUBFAMILY 3 MEMBER A3-LIKE"/>
    <property type="match status" value="1"/>
</dbReference>
<feature type="domain" description="Immunoglobulin V-set" evidence="9">
    <location>
        <begin position="46"/>
        <end position="125"/>
    </location>
</feature>
<keyword evidence="11" id="KW-1185">Reference proteome</keyword>
<dbReference type="InterPro" id="IPR050504">
    <property type="entry name" value="IgSF_BTN/MOG"/>
</dbReference>
<dbReference type="SUPFAM" id="SSF48726">
    <property type="entry name" value="Immunoglobulin"/>
    <property type="match status" value="1"/>
</dbReference>
<name>A0A8J1LK47_XENLA</name>
<comment type="subcellular location">
    <subcellularLocation>
        <location evidence="1">Membrane</location>
    </subcellularLocation>
</comment>
<dbReference type="GeneID" id="121397250"/>
<evidence type="ECO:0000256" key="6">
    <source>
        <dbReference type="ARBA" id="ARBA00023319"/>
    </source>
</evidence>
<dbReference type="PANTHER" id="PTHR24100">
    <property type="entry name" value="BUTYROPHILIN"/>
    <property type="match status" value="1"/>
</dbReference>
<dbReference type="GO" id="GO:0005102">
    <property type="term" value="F:signaling receptor binding"/>
    <property type="evidence" value="ECO:0007669"/>
    <property type="project" value="TreeGrafter"/>
</dbReference>
<accession>A0A8J1LK47</accession>
<feature type="transmembrane region" description="Helical" evidence="7">
    <location>
        <begin position="145"/>
        <end position="166"/>
    </location>
</feature>
<dbReference type="RefSeq" id="XP_041429661.1">
    <property type="nucleotide sequence ID" value="XM_041573727.1"/>
</dbReference>
<dbReference type="KEGG" id="xla:121397250"/>
<evidence type="ECO:0000256" key="3">
    <source>
        <dbReference type="ARBA" id="ARBA00023136"/>
    </source>
</evidence>
<dbReference type="Proteomes" id="UP000186698">
    <property type="component" value="Chromosome 8L"/>
</dbReference>
<dbReference type="SMART" id="SM00406">
    <property type="entry name" value="IGv"/>
    <property type="match status" value="1"/>
</dbReference>
<evidence type="ECO:0000256" key="7">
    <source>
        <dbReference type="SAM" id="Phobius"/>
    </source>
</evidence>
<evidence type="ECO:0000313" key="11">
    <source>
        <dbReference type="Proteomes" id="UP000186698"/>
    </source>
</evidence>
<dbReference type="FunFam" id="2.60.40.10:FF:000142">
    <property type="entry name" value="V-set domain-containing T-cell activation inhibitor 1"/>
    <property type="match status" value="1"/>
</dbReference>
<dbReference type="Pfam" id="PF07686">
    <property type="entry name" value="V-set"/>
    <property type="match status" value="1"/>
</dbReference>
<dbReference type="OrthoDB" id="8901134at2759"/>
<dbReference type="GO" id="GO:0050863">
    <property type="term" value="P:regulation of T cell activation"/>
    <property type="evidence" value="ECO:0007669"/>
    <property type="project" value="UniProtKB-ARBA"/>
</dbReference>
<dbReference type="SMART" id="SM00409">
    <property type="entry name" value="IG"/>
    <property type="match status" value="1"/>
</dbReference>
<keyword evidence="6" id="KW-0393">Immunoglobulin domain</keyword>
<evidence type="ECO:0000259" key="9">
    <source>
        <dbReference type="SMART" id="SM00406"/>
    </source>
</evidence>
<feature type="chain" id="PRO_5035312735" evidence="8">
    <location>
        <begin position="28"/>
        <end position="172"/>
    </location>
</feature>
<keyword evidence="7" id="KW-0812">Transmembrane</keyword>
<dbReference type="GO" id="GO:0001817">
    <property type="term" value="P:regulation of cytokine production"/>
    <property type="evidence" value="ECO:0007669"/>
    <property type="project" value="TreeGrafter"/>
</dbReference>
<sequence>MRAMARLRLNPVLTLMAILATLQTSFADKLKVIASHTPVIGRLGDDVDLGCHLVPAVSAEFMTIRFYVGDLFVNVYDKTPGGYFIQSEKYKDRTELLTENITRGQVTMRIKNIQVSDTGNYMCEFDLVGSATLELKMADNSWKSWQIVLIILGGCAAVIALVWYIYKRMRDP</sequence>
<evidence type="ECO:0000256" key="5">
    <source>
        <dbReference type="ARBA" id="ARBA00023180"/>
    </source>
</evidence>
<organism evidence="11 12">
    <name type="scientific">Xenopus laevis</name>
    <name type="common">African clawed frog</name>
    <dbReference type="NCBI Taxonomy" id="8355"/>
    <lineage>
        <taxon>Eukaryota</taxon>
        <taxon>Metazoa</taxon>
        <taxon>Chordata</taxon>
        <taxon>Craniata</taxon>
        <taxon>Vertebrata</taxon>
        <taxon>Euteleostomi</taxon>
        <taxon>Amphibia</taxon>
        <taxon>Batrachia</taxon>
        <taxon>Anura</taxon>
        <taxon>Pipoidea</taxon>
        <taxon>Pipidae</taxon>
        <taxon>Xenopodinae</taxon>
        <taxon>Xenopus</taxon>
        <taxon>Xenopus</taxon>
    </lineage>
</organism>
<keyword evidence="7" id="KW-1133">Transmembrane helix</keyword>
<dbReference type="GO" id="GO:1903037">
    <property type="term" value="P:regulation of leukocyte cell-cell adhesion"/>
    <property type="evidence" value="ECO:0007669"/>
    <property type="project" value="UniProtKB-ARBA"/>
</dbReference>
<keyword evidence="3 7" id="KW-0472">Membrane</keyword>
<evidence type="ECO:0000256" key="4">
    <source>
        <dbReference type="ARBA" id="ARBA00023157"/>
    </source>
</evidence>